<comment type="caution">
    <text evidence="2">The sequence shown here is derived from an EMBL/GenBank/DDBJ whole genome shotgun (WGS) entry which is preliminary data.</text>
</comment>
<dbReference type="EMBL" id="FAVB01000002">
    <property type="protein sequence ID" value="CUU80025.1"/>
    <property type="molecule type" value="Genomic_DNA"/>
</dbReference>
<feature type="domain" description="Glycosyltransferase 61 catalytic" evidence="1">
    <location>
        <begin position="117"/>
        <end position="291"/>
    </location>
</feature>
<evidence type="ECO:0000313" key="3">
    <source>
        <dbReference type="Proteomes" id="UP000052237"/>
    </source>
</evidence>
<dbReference type="RefSeq" id="WP_059435145.1">
    <property type="nucleotide sequence ID" value="NZ_FAVB01000002.1"/>
</dbReference>
<dbReference type="Pfam" id="PF04577">
    <property type="entry name" value="Glyco_transf_61"/>
    <property type="match status" value="1"/>
</dbReference>
<sequence>MNKVKIFCQESMRQKIINSHNINWQNDGEPQVVVVKNGIIHPITCPKNGIAEHKNYGGVTDEGLNFILLSNPKRFGGESLRSVEDWLIGADITQNFENIKYMDIEVVYLGPIKRHLAHNYIEVFSRLWYFLDKTNLKYKIAFMSQKDDVINWNLISFFFTKLGIDIDDLIEITEPTKFKSVIIPEQSCQLNGKAYKEYRVLFETYCKDIYTSNYEKVYFSKTYDIVSKFRDRCANWDLLDDIMQKNGFKVMYPELMSIEEMISALYNCKIFVAQSGSNAHNAIFCKDNCEIWVLNRSEHIHPYQTLIAQLRNFSTQYVDMFIPFLPVHWDIGPFGMIFSKYFLEFAKYNKIRYNSKKLDKQNKSSIYRTLECWKFLYSSYANSHLRYLKISSDNLMDILNNLIKENRDKKSIKIRVKDFIKIFIPKSIWQNLRNIKSRFINLYYKNIR</sequence>
<dbReference type="GO" id="GO:0016757">
    <property type="term" value="F:glycosyltransferase activity"/>
    <property type="evidence" value="ECO:0007669"/>
    <property type="project" value="InterPro"/>
</dbReference>
<reference evidence="2 3" key="1">
    <citation type="submission" date="2015-11" db="EMBL/GenBank/DDBJ databases">
        <authorList>
            <consortium name="Pathogen Informatics"/>
        </authorList>
    </citation>
    <scope>NUCLEOTIDE SEQUENCE [LARGE SCALE GENOMIC DNA]</scope>
    <source>
        <strain evidence="2 3">006A-0059</strain>
    </source>
</reference>
<accession>A0A0S4S262</accession>
<proteinExistence type="predicted"/>
<dbReference type="Proteomes" id="UP000052237">
    <property type="component" value="Unassembled WGS sequence"/>
</dbReference>
<evidence type="ECO:0000259" key="1">
    <source>
        <dbReference type="Pfam" id="PF04577"/>
    </source>
</evidence>
<dbReference type="InterPro" id="IPR049625">
    <property type="entry name" value="Glyco_transf_61_cat"/>
</dbReference>
<evidence type="ECO:0000313" key="2">
    <source>
        <dbReference type="EMBL" id="CUU80025.1"/>
    </source>
</evidence>
<organism evidence="2 3">
    <name type="scientific">Campylobacter hyointestinalis subsp. hyointestinalis</name>
    <dbReference type="NCBI Taxonomy" id="91352"/>
    <lineage>
        <taxon>Bacteria</taxon>
        <taxon>Pseudomonadati</taxon>
        <taxon>Campylobacterota</taxon>
        <taxon>Epsilonproteobacteria</taxon>
        <taxon>Campylobacterales</taxon>
        <taxon>Campylobacteraceae</taxon>
        <taxon>Campylobacter</taxon>
    </lineage>
</organism>
<protein>
    <submittedName>
        <fullName evidence="2">Capsular polysaccharide biosynthesis protein</fullName>
    </submittedName>
</protein>
<dbReference type="AlphaFoldDB" id="A0A0S4S262"/>
<gene>
    <name evidence="2" type="ORF">ERS686654_01139</name>
</gene>
<keyword evidence="3" id="KW-1185">Reference proteome</keyword>
<name>A0A0S4S262_CAMHY</name>